<dbReference type="EMBL" id="JAUJYO010000007">
    <property type="protein sequence ID" value="KAK1311700.1"/>
    <property type="molecule type" value="Genomic_DNA"/>
</dbReference>
<accession>A0AAV9EFV2</accession>
<dbReference type="Proteomes" id="UP001180020">
    <property type="component" value="Unassembled WGS sequence"/>
</dbReference>
<evidence type="ECO:0000256" key="1">
    <source>
        <dbReference type="SAM" id="MobiDB-lite"/>
    </source>
</evidence>
<proteinExistence type="predicted"/>
<reference evidence="2" key="2">
    <citation type="submission" date="2023-06" db="EMBL/GenBank/DDBJ databases">
        <authorList>
            <person name="Ma L."/>
            <person name="Liu K.-W."/>
            <person name="Li Z."/>
            <person name="Hsiao Y.-Y."/>
            <person name="Qi Y."/>
            <person name="Fu T."/>
            <person name="Tang G."/>
            <person name="Zhang D."/>
            <person name="Sun W.-H."/>
            <person name="Liu D.-K."/>
            <person name="Li Y."/>
            <person name="Chen G.-Z."/>
            <person name="Liu X.-D."/>
            <person name="Liao X.-Y."/>
            <person name="Jiang Y.-T."/>
            <person name="Yu X."/>
            <person name="Hao Y."/>
            <person name="Huang J."/>
            <person name="Zhao X.-W."/>
            <person name="Ke S."/>
            <person name="Chen Y.-Y."/>
            <person name="Wu W.-L."/>
            <person name="Hsu J.-L."/>
            <person name="Lin Y.-F."/>
            <person name="Huang M.-D."/>
            <person name="Li C.-Y."/>
            <person name="Huang L."/>
            <person name="Wang Z.-W."/>
            <person name="Zhao X."/>
            <person name="Zhong W.-Y."/>
            <person name="Peng D.-H."/>
            <person name="Ahmad S."/>
            <person name="Lan S."/>
            <person name="Zhang J.-S."/>
            <person name="Tsai W.-C."/>
            <person name="Van De Peer Y."/>
            <person name="Liu Z.-J."/>
        </authorList>
    </citation>
    <scope>NUCLEOTIDE SEQUENCE</scope>
    <source>
        <strain evidence="2">CP</strain>
        <tissue evidence="2">Leaves</tissue>
    </source>
</reference>
<reference evidence="2" key="1">
    <citation type="journal article" date="2023" name="Nat. Commun.">
        <title>Diploid and tetraploid genomes of Acorus and the evolution of monocots.</title>
        <authorList>
            <person name="Ma L."/>
            <person name="Liu K.W."/>
            <person name="Li Z."/>
            <person name="Hsiao Y.Y."/>
            <person name="Qi Y."/>
            <person name="Fu T."/>
            <person name="Tang G.D."/>
            <person name="Zhang D."/>
            <person name="Sun W.H."/>
            <person name="Liu D.K."/>
            <person name="Li Y."/>
            <person name="Chen G.Z."/>
            <person name="Liu X.D."/>
            <person name="Liao X.Y."/>
            <person name="Jiang Y.T."/>
            <person name="Yu X."/>
            <person name="Hao Y."/>
            <person name="Huang J."/>
            <person name="Zhao X.W."/>
            <person name="Ke S."/>
            <person name="Chen Y.Y."/>
            <person name="Wu W.L."/>
            <person name="Hsu J.L."/>
            <person name="Lin Y.F."/>
            <person name="Huang M.D."/>
            <person name="Li C.Y."/>
            <person name="Huang L."/>
            <person name="Wang Z.W."/>
            <person name="Zhao X."/>
            <person name="Zhong W.Y."/>
            <person name="Peng D.H."/>
            <person name="Ahmad S."/>
            <person name="Lan S."/>
            <person name="Zhang J.S."/>
            <person name="Tsai W.C."/>
            <person name="Van de Peer Y."/>
            <person name="Liu Z.J."/>
        </authorList>
    </citation>
    <scope>NUCLEOTIDE SEQUENCE</scope>
    <source>
        <strain evidence="2">CP</strain>
    </source>
</reference>
<evidence type="ECO:0000313" key="2">
    <source>
        <dbReference type="EMBL" id="KAK1311700.1"/>
    </source>
</evidence>
<comment type="caution">
    <text evidence="2">The sequence shown here is derived from an EMBL/GenBank/DDBJ whole genome shotgun (WGS) entry which is preliminary data.</text>
</comment>
<feature type="region of interest" description="Disordered" evidence="1">
    <location>
        <begin position="73"/>
        <end position="92"/>
    </location>
</feature>
<dbReference type="AlphaFoldDB" id="A0AAV9EFV2"/>
<gene>
    <name evidence="2" type="ORF">QJS10_CPA07g00970</name>
</gene>
<sequence>MTEVEERVIPAEEGRRLALGTARRVTERPARLRKLGYYGKTLDRLDETRLWTQRALAGHVAQVSKPLRDVASMHLPSTSDSTPFSPPRVDSHSPNFSRYVLISRGISNFPLPHRLNIQILVGFSRTLVN</sequence>
<organism evidence="2 3">
    <name type="scientific">Acorus calamus</name>
    <name type="common">Sweet flag</name>
    <dbReference type="NCBI Taxonomy" id="4465"/>
    <lineage>
        <taxon>Eukaryota</taxon>
        <taxon>Viridiplantae</taxon>
        <taxon>Streptophyta</taxon>
        <taxon>Embryophyta</taxon>
        <taxon>Tracheophyta</taxon>
        <taxon>Spermatophyta</taxon>
        <taxon>Magnoliopsida</taxon>
        <taxon>Liliopsida</taxon>
        <taxon>Acoraceae</taxon>
        <taxon>Acorus</taxon>
    </lineage>
</organism>
<evidence type="ECO:0000313" key="3">
    <source>
        <dbReference type="Proteomes" id="UP001180020"/>
    </source>
</evidence>
<name>A0AAV9EFV2_ACOCL</name>
<protein>
    <submittedName>
        <fullName evidence="2">Uncharacterized protein</fullName>
    </submittedName>
</protein>
<keyword evidence="3" id="KW-1185">Reference proteome</keyword>